<dbReference type="OrthoDB" id="9788907at2"/>
<dbReference type="GO" id="GO:0015109">
    <property type="term" value="F:chromate transmembrane transporter activity"/>
    <property type="evidence" value="ECO:0007669"/>
    <property type="project" value="InterPro"/>
</dbReference>
<dbReference type="AlphaFoldDB" id="A0A419V7J6"/>
<feature type="transmembrane region" description="Helical" evidence="7">
    <location>
        <begin position="145"/>
        <end position="177"/>
    </location>
</feature>
<evidence type="ECO:0000256" key="2">
    <source>
        <dbReference type="ARBA" id="ARBA00005262"/>
    </source>
</evidence>
<feature type="transmembrane region" description="Helical" evidence="7">
    <location>
        <begin position="113"/>
        <end position="133"/>
    </location>
</feature>
<evidence type="ECO:0000256" key="1">
    <source>
        <dbReference type="ARBA" id="ARBA00004651"/>
    </source>
</evidence>
<dbReference type="NCBIfam" id="TIGR00937">
    <property type="entry name" value="2A51"/>
    <property type="match status" value="1"/>
</dbReference>
<feature type="transmembrane region" description="Helical" evidence="7">
    <location>
        <begin position="327"/>
        <end position="344"/>
    </location>
</feature>
<keyword evidence="9" id="KW-1185">Reference proteome</keyword>
<dbReference type="Pfam" id="PF02417">
    <property type="entry name" value="Chromate_transp"/>
    <property type="match status" value="2"/>
</dbReference>
<dbReference type="RefSeq" id="WP_120191472.1">
    <property type="nucleotide sequence ID" value="NZ_RAPK01000006.1"/>
</dbReference>
<keyword evidence="3" id="KW-1003">Cell membrane</keyword>
<feature type="transmembrane region" description="Helical" evidence="7">
    <location>
        <begin position="78"/>
        <end position="101"/>
    </location>
</feature>
<comment type="similarity">
    <text evidence="2">Belongs to the chromate ion transporter (CHR) (TC 2.A.51) family.</text>
</comment>
<comment type="caution">
    <text evidence="8">The sequence shown here is derived from an EMBL/GenBank/DDBJ whole genome shotgun (WGS) entry which is preliminary data.</text>
</comment>
<accession>A0A419V7J6</accession>
<dbReference type="EMBL" id="RAPK01000006">
    <property type="protein sequence ID" value="RKD76051.1"/>
    <property type="molecule type" value="Genomic_DNA"/>
</dbReference>
<evidence type="ECO:0000256" key="4">
    <source>
        <dbReference type="ARBA" id="ARBA00022692"/>
    </source>
</evidence>
<evidence type="ECO:0000256" key="5">
    <source>
        <dbReference type="ARBA" id="ARBA00022989"/>
    </source>
</evidence>
<feature type="transmembrane region" description="Helical" evidence="7">
    <location>
        <begin position="197"/>
        <end position="217"/>
    </location>
</feature>
<dbReference type="InterPro" id="IPR003370">
    <property type="entry name" value="Chromate_transpt"/>
</dbReference>
<evidence type="ECO:0000256" key="3">
    <source>
        <dbReference type="ARBA" id="ARBA00022475"/>
    </source>
</evidence>
<name>A0A419V7J6_9BACL</name>
<keyword evidence="6 7" id="KW-0472">Membrane</keyword>
<gene>
    <name evidence="8" type="ORF">ATL39_0263</name>
</gene>
<keyword evidence="5 7" id="KW-1133">Transmembrane helix</keyword>
<keyword evidence="4 7" id="KW-0812">Transmembrane</keyword>
<reference evidence="8 9" key="1">
    <citation type="submission" date="2018-09" db="EMBL/GenBank/DDBJ databases">
        <title>Genomic Encyclopedia of Archaeal and Bacterial Type Strains, Phase II (KMG-II): from individual species to whole genera.</title>
        <authorList>
            <person name="Goeker M."/>
        </authorList>
    </citation>
    <scope>NUCLEOTIDE SEQUENCE [LARGE SCALE GENOMIC DNA]</scope>
    <source>
        <strain evidence="8 9">DSM 17008</strain>
    </source>
</reference>
<dbReference type="InterPro" id="IPR014047">
    <property type="entry name" value="Chr_Tranpt_l_chain"/>
</dbReference>
<dbReference type="PANTHER" id="PTHR33567">
    <property type="entry name" value="CHROMATE ION TRANSPORTER (EUROFUNG)"/>
    <property type="match status" value="1"/>
</dbReference>
<sequence length="390" mass="41566">MRERETNLLSIFMISLRLGLTSFGGPIAHLAFFRQEYVERRRWLKEKEYADLVALAQFIPGPASSQVGMGIGLLRGGLLGAFISFLGFTLPSVVVLMVFALALQSYGLTDAGWIQGLKVVAVAIVAQALIGMGRNLAPDRNRATIAVLTIIVLLVWQTVFSQVVLIAAAGAAGYILYKGKANESTTPMPVPLSKKTGAGFLAVFTGLLVILPLLRPVVNTWWFDMWDSFYRAGALVFGGGHVVLPLLEREVVPAGLVTADEFLAGYGMAQAVPGPLFTFASYLGTAASGIPGGIMATAAIFLPAFLLIAGVLPFWNTARQNRSMQGALYGINACVVGILAAAFYDPIFTSAVQSSIEAALAVLLFGLLVFWKAKPWVVVLTGALLGQLLL</sequence>
<evidence type="ECO:0000313" key="8">
    <source>
        <dbReference type="EMBL" id="RKD76051.1"/>
    </source>
</evidence>
<proteinExistence type="inferred from homology"/>
<feature type="transmembrane region" description="Helical" evidence="7">
    <location>
        <begin position="350"/>
        <end position="371"/>
    </location>
</feature>
<evidence type="ECO:0000256" key="7">
    <source>
        <dbReference type="SAM" id="Phobius"/>
    </source>
</evidence>
<comment type="subcellular location">
    <subcellularLocation>
        <location evidence="1">Cell membrane</location>
        <topology evidence="1">Multi-pass membrane protein</topology>
    </subcellularLocation>
</comment>
<feature type="transmembrane region" description="Helical" evidence="7">
    <location>
        <begin position="12"/>
        <end position="33"/>
    </location>
</feature>
<dbReference type="PIRSF" id="PIRSF004810">
    <property type="entry name" value="ChrA"/>
    <property type="match status" value="1"/>
</dbReference>
<dbReference type="GO" id="GO:0005886">
    <property type="term" value="C:plasma membrane"/>
    <property type="evidence" value="ECO:0007669"/>
    <property type="project" value="UniProtKB-SubCell"/>
</dbReference>
<organism evidence="8 9">
    <name type="scientific">Sinobaca qinghaiensis</name>
    <dbReference type="NCBI Taxonomy" id="342944"/>
    <lineage>
        <taxon>Bacteria</taxon>
        <taxon>Bacillati</taxon>
        <taxon>Bacillota</taxon>
        <taxon>Bacilli</taxon>
        <taxon>Bacillales</taxon>
        <taxon>Sporolactobacillaceae</taxon>
        <taxon>Sinobaca</taxon>
    </lineage>
</organism>
<dbReference type="Proteomes" id="UP000285120">
    <property type="component" value="Unassembled WGS sequence"/>
</dbReference>
<feature type="transmembrane region" description="Helical" evidence="7">
    <location>
        <begin position="293"/>
        <end position="315"/>
    </location>
</feature>
<protein>
    <submittedName>
        <fullName evidence="8">Chromate transporter</fullName>
    </submittedName>
</protein>
<dbReference type="PANTHER" id="PTHR33567:SF3">
    <property type="entry name" value="CHROMATE ION TRANSPORTER (EUROFUNG)"/>
    <property type="match status" value="1"/>
</dbReference>
<evidence type="ECO:0000256" key="6">
    <source>
        <dbReference type="ARBA" id="ARBA00023136"/>
    </source>
</evidence>
<evidence type="ECO:0000313" key="9">
    <source>
        <dbReference type="Proteomes" id="UP000285120"/>
    </source>
</evidence>